<proteinExistence type="predicted"/>
<evidence type="ECO:0000313" key="2">
    <source>
        <dbReference type="Proteomes" id="UP000235371"/>
    </source>
</evidence>
<dbReference type="Proteomes" id="UP000235371">
    <property type="component" value="Unassembled WGS sequence"/>
</dbReference>
<dbReference type="InParanoid" id="A0A2J6STA8"/>
<dbReference type="AlphaFoldDB" id="A0A2J6STA8"/>
<dbReference type="GeneID" id="36578551"/>
<dbReference type="RefSeq" id="XP_024730886.1">
    <property type="nucleotide sequence ID" value="XM_024870469.1"/>
</dbReference>
<dbReference type="EMBL" id="KZ613866">
    <property type="protein sequence ID" value="PMD53982.1"/>
    <property type="molecule type" value="Genomic_DNA"/>
</dbReference>
<reference evidence="1 2" key="1">
    <citation type="submission" date="2016-04" db="EMBL/GenBank/DDBJ databases">
        <title>A degradative enzymes factory behind the ericoid mycorrhizal symbiosis.</title>
        <authorList>
            <consortium name="DOE Joint Genome Institute"/>
            <person name="Martino E."/>
            <person name="Morin E."/>
            <person name="Grelet G."/>
            <person name="Kuo A."/>
            <person name="Kohler A."/>
            <person name="Daghino S."/>
            <person name="Barry K."/>
            <person name="Choi C."/>
            <person name="Cichocki N."/>
            <person name="Clum A."/>
            <person name="Copeland A."/>
            <person name="Hainaut M."/>
            <person name="Haridas S."/>
            <person name="Labutti K."/>
            <person name="Lindquist E."/>
            <person name="Lipzen A."/>
            <person name="Khouja H.-R."/>
            <person name="Murat C."/>
            <person name="Ohm R."/>
            <person name="Olson A."/>
            <person name="Spatafora J."/>
            <person name="Veneault-Fourrey C."/>
            <person name="Henrissat B."/>
            <person name="Grigoriev I."/>
            <person name="Martin F."/>
            <person name="Perotto S."/>
        </authorList>
    </citation>
    <scope>NUCLEOTIDE SEQUENCE [LARGE SCALE GENOMIC DNA]</scope>
    <source>
        <strain evidence="1 2">E</strain>
    </source>
</reference>
<name>A0A2J6STA8_9HELO</name>
<gene>
    <name evidence="1" type="ORF">K444DRAFT_133067</name>
</gene>
<accession>A0A2J6STA8</accession>
<dbReference type="OrthoDB" id="3496447at2759"/>
<sequence length="191" mass="22296">MQIPIHVQRLLDRADFQHVSSECHENWTYTRRERNQEIRWSESPAPEFLKHHEDLKEWLERKGPNGIHFKPPKSQRFEDAKLVGGFRILIQRTRIKRELDGRCKNATSAVKPQSHLTMQWKDPTTFHRVAAALNFLPTYVSALYHASGHAELSTFIKSGQENECIGKSFLPIVDGLLIKLAPRFPRTEYRL</sequence>
<protein>
    <submittedName>
        <fullName evidence="1">Uncharacterized protein</fullName>
    </submittedName>
</protein>
<evidence type="ECO:0000313" key="1">
    <source>
        <dbReference type="EMBL" id="PMD53982.1"/>
    </source>
</evidence>
<keyword evidence="2" id="KW-1185">Reference proteome</keyword>
<organism evidence="1 2">
    <name type="scientific">Hyaloscypha bicolor E</name>
    <dbReference type="NCBI Taxonomy" id="1095630"/>
    <lineage>
        <taxon>Eukaryota</taxon>
        <taxon>Fungi</taxon>
        <taxon>Dikarya</taxon>
        <taxon>Ascomycota</taxon>
        <taxon>Pezizomycotina</taxon>
        <taxon>Leotiomycetes</taxon>
        <taxon>Helotiales</taxon>
        <taxon>Hyaloscyphaceae</taxon>
        <taxon>Hyaloscypha</taxon>
        <taxon>Hyaloscypha bicolor</taxon>
    </lineage>
</organism>